<dbReference type="InterPro" id="IPR046357">
    <property type="entry name" value="PPIase_dom_sf"/>
</dbReference>
<sequence length="650" mass="74693">MRLSTLITLLLFAFNFQSHAQSKNDLQEKTLFRLGDQPYDLGTFEYYFLKNSERPSADSAKIKIEAYLDLYVNFRLKVQEAVSRGMDKDKDFIDELEGYKKQLAEPYLTTTQFNQKLLSEAYERMKFEVSAAHILLKVEENALPEDTLRIYNEVLKIKEEITKGADFTEQAKKYSQDPSVKMNGGYLGYFSALQMVYPFENAAYQNAVGTVAGPIKTRFGYHLLKVIDKRPARGQVKVAHIMIKTTTDTVTNDKAKKKIDSIYENLREGKDWAEQCKLYSEDQSSAKAGGELRWFGTGALVPPFEDAAFALKNPGDISVPVQTRFGWHIIKLIDKKPLEPFDEIKVDLEKRVTRDSRSQDSQSEVLATLKKEQGFKLDKKVQSNALQGIDSTLKVANWNYDTTSSVLSNVLFSLETSVYTVADFYKYVKSAQRVRKTADLEEYKKQLYDRFESESIFDAEMAFIEQNNQDYKRILDEYRSGILLFNLMEDEVWEKALIDTVGLQAYFDQNAGKYISEEMLKVRKLTSASQEVIKQASQQLGLSNSQLDSVFNDQEALALQIDDLEIKKGEEPFLDGHWETGTYLQESDGYYTLWIVEQVIPAAKLPLDKVKGLVISDYQNELETRWLAELRAKYPYKLNKPVFKSFVKTF</sequence>
<keyword evidence="1 4" id="KW-0413">Isomerase</keyword>
<dbReference type="PANTHER" id="PTHR47245:SF2">
    <property type="entry name" value="PEPTIDYL-PROLYL CIS-TRANS ISOMERASE HP_0175-RELATED"/>
    <property type="match status" value="1"/>
</dbReference>
<protein>
    <submittedName>
        <fullName evidence="4">Peptidyl-prolyl cis-trans isomerase</fullName>
    </submittedName>
</protein>
<accession>A0ABY6CRW1</accession>
<evidence type="ECO:0000256" key="1">
    <source>
        <dbReference type="PROSITE-ProRule" id="PRU00278"/>
    </source>
</evidence>
<feature type="domain" description="PpiC" evidence="3">
    <location>
        <begin position="233"/>
        <end position="334"/>
    </location>
</feature>
<dbReference type="InterPro" id="IPR000297">
    <property type="entry name" value="PPIase_PpiC"/>
</dbReference>
<keyword evidence="5" id="KW-1185">Reference proteome</keyword>
<dbReference type="SUPFAM" id="SSF54534">
    <property type="entry name" value="FKBP-like"/>
    <property type="match status" value="2"/>
</dbReference>
<dbReference type="InterPro" id="IPR050245">
    <property type="entry name" value="PrsA_foldase"/>
</dbReference>
<keyword evidence="1" id="KW-0697">Rotamase</keyword>
<keyword evidence="2" id="KW-0732">Signal</keyword>
<feature type="chain" id="PRO_5046565355" evidence="2">
    <location>
        <begin position="21"/>
        <end position="650"/>
    </location>
</feature>
<feature type="signal peptide" evidence="2">
    <location>
        <begin position="1"/>
        <end position="20"/>
    </location>
</feature>
<evidence type="ECO:0000256" key="2">
    <source>
        <dbReference type="SAM" id="SignalP"/>
    </source>
</evidence>
<evidence type="ECO:0000259" key="3">
    <source>
        <dbReference type="PROSITE" id="PS50198"/>
    </source>
</evidence>
<organism evidence="4 5">
    <name type="scientific">Reichenbachiella agarivorans</name>
    <dbReference type="NCBI Taxonomy" id="2979464"/>
    <lineage>
        <taxon>Bacteria</taxon>
        <taxon>Pseudomonadati</taxon>
        <taxon>Bacteroidota</taxon>
        <taxon>Cytophagia</taxon>
        <taxon>Cytophagales</taxon>
        <taxon>Reichenbachiellaceae</taxon>
        <taxon>Reichenbachiella</taxon>
    </lineage>
</organism>
<dbReference type="PANTHER" id="PTHR47245">
    <property type="entry name" value="PEPTIDYLPROLYL ISOMERASE"/>
    <property type="match status" value="1"/>
</dbReference>
<feature type="domain" description="PpiC" evidence="3">
    <location>
        <begin position="126"/>
        <end position="228"/>
    </location>
</feature>
<dbReference type="PROSITE" id="PS50198">
    <property type="entry name" value="PPIC_PPIASE_2"/>
    <property type="match status" value="2"/>
</dbReference>
<gene>
    <name evidence="4" type="ORF">N6H18_04670</name>
</gene>
<proteinExistence type="predicted"/>
<dbReference type="Pfam" id="PF13616">
    <property type="entry name" value="Rotamase_3"/>
    <property type="match status" value="1"/>
</dbReference>
<dbReference type="Proteomes" id="UP001065174">
    <property type="component" value="Chromosome"/>
</dbReference>
<name>A0ABY6CRW1_9BACT</name>
<dbReference type="EMBL" id="CP106679">
    <property type="protein sequence ID" value="UXP33242.1"/>
    <property type="molecule type" value="Genomic_DNA"/>
</dbReference>
<reference evidence="4" key="1">
    <citation type="submission" date="2022-09" db="EMBL/GenBank/DDBJ databases">
        <title>Comparative genomics and taxonomic characterization of three novel marine species of genus Reichenbachiella exhibiting antioxidant and polysaccharide degradation activities.</title>
        <authorList>
            <person name="Muhammad N."/>
            <person name="Lee Y.-J."/>
            <person name="Ko J."/>
            <person name="Kim S.-G."/>
        </authorList>
    </citation>
    <scope>NUCLEOTIDE SEQUENCE</scope>
    <source>
        <strain evidence="4">BKB1-1</strain>
    </source>
</reference>
<evidence type="ECO:0000313" key="4">
    <source>
        <dbReference type="EMBL" id="UXP33242.1"/>
    </source>
</evidence>
<dbReference type="GO" id="GO:0016853">
    <property type="term" value="F:isomerase activity"/>
    <property type="evidence" value="ECO:0007669"/>
    <property type="project" value="UniProtKB-KW"/>
</dbReference>
<dbReference type="RefSeq" id="WP_262310671.1">
    <property type="nucleotide sequence ID" value="NZ_CP106679.1"/>
</dbReference>
<dbReference type="Pfam" id="PF00639">
    <property type="entry name" value="Rotamase"/>
    <property type="match status" value="1"/>
</dbReference>
<dbReference type="Gene3D" id="3.10.50.40">
    <property type="match status" value="2"/>
</dbReference>
<evidence type="ECO:0000313" key="5">
    <source>
        <dbReference type="Proteomes" id="UP001065174"/>
    </source>
</evidence>